<comment type="similarity">
    <text evidence="1">Belongs to the PI3/PI4-kinase family. TRA1 subfamily.</text>
</comment>
<dbReference type="InterPro" id="IPR003152">
    <property type="entry name" value="FATC_dom"/>
</dbReference>
<dbReference type="GO" id="GO:0004672">
    <property type="term" value="F:protein kinase activity"/>
    <property type="evidence" value="ECO:0007669"/>
    <property type="project" value="UniProtKB-ARBA"/>
</dbReference>
<dbReference type="PROSITE" id="PS50290">
    <property type="entry name" value="PI3_4_KINASE_3"/>
    <property type="match status" value="1"/>
</dbReference>
<dbReference type="SUPFAM" id="SSF48452">
    <property type="entry name" value="TPR-like"/>
    <property type="match status" value="1"/>
</dbReference>
<dbReference type="InterPro" id="IPR046805">
    <property type="entry name" value="Tra1_ring"/>
</dbReference>
<feature type="compositionally biased region" description="Polar residues" evidence="2">
    <location>
        <begin position="2035"/>
        <end position="2053"/>
    </location>
</feature>
<dbReference type="PANTHER" id="PTHR11139:SF1">
    <property type="entry name" value="TRANSFORMATION_TRANSCRIPTION DOMAIN-ASSOCIATED PROTEIN"/>
    <property type="match status" value="1"/>
</dbReference>
<dbReference type="Pfam" id="PF20206">
    <property type="entry name" value="Tra1_ring"/>
    <property type="match status" value="1"/>
</dbReference>
<dbReference type="InterPro" id="IPR011990">
    <property type="entry name" value="TPR-like_helical_dom_sf"/>
</dbReference>
<protein>
    <submittedName>
        <fullName evidence="6">Transcription-associated protein 1</fullName>
    </submittedName>
</protein>
<organism evidence="6">
    <name type="scientific">Ceratitis capitata</name>
    <name type="common">Mediterranean fruit fly</name>
    <name type="synonym">Tephritis capitata</name>
    <dbReference type="NCBI Taxonomy" id="7213"/>
    <lineage>
        <taxon>Eukaryota</taxon>
        <taxon>Metazoa</taxon>
        <taxon>Ecdysozoa</taxon>
        <taxon>Arthropoda</taxon>
        <taxon>Hexapoda</taxon>
        <taxon>Insecta</taxon>
        <taxon>Pterygota</taxon>
        <taxon>Neoptera</taxon>
        <taxon>Endopterygota</taxon>
        <taxon>Diptera</taxon>
        <taxon>Brachycera</taxon>
        <taxon>Muscomorpha</taxon>
        <taxon>Tephritoidea</taxon>
        <taxon>Tephritidae</taxon>
        <taxon>Ceratitis</taxon>
        <taxon>Ceratitis</taxon>
    </lineage>
</organism>
<evidence type="ECO:0000259" key="5">
    <source>
        <dbReference type="PROSITE" id="PS51190"/>
    </source>
</evidence>
<dbReference type="GO" id="GO:0005634">
    <property type="term" value="C:nucleus"/>
    <property type="evidence" value="ECO:0007669"/>
    <property type="project" value="TreeGrafter"/>
</dbReference>
<evidence type="ECO:0000313" key="6">
    <source>
        <dbReference type="EMBL" id="JAC04242.1"/>
    </source>
</evidence>
<dbReference type="SMART" id="SM00146">
    <property type="entry name" value="PI3Kc"/>
    <property type="match status" value="1"/>
</dbReference>
<dbReference type="PROSITE" id="PS51189">
    <property type="entry name" value="FAT"/>
    <property type="match status" value="1"/>
</dbReference>
<dbReference type="OrthoDB" id="5570127at2759"/>
<reference evidence="6" key="2">
    <citation type="journal article" date="2014" name="BMC Genomics">
        <title>A genomic perspective to assessing quality of mass-reared SIT flies used in Mediterranean fruit fly (Ceratitis capitata) eradication in California.</title>
        <authorList>
            <person name="Calla B."/>
            <person name="Hall B."/>
            <person name="Hou S."/>
            <person name="Geib S.M."/>
        </authorList>
    </citation>
    <scope>NUCLEOTIDE SEQUENCE</scope>
</reference>
<dbReference type="Pfam" id="PF02259">
    <property type="entry name" value="FAT"/>
    <property type="match status" value="1"/>
</dbReference>
<accession>W8C9B1</accession>
<dbReference type="InterPro" id="IPR003151">
    <property type="entry name" value="PIK-rel_kinase_FAT"/>
</dbReference>
<dbReference type="GO" id="GO:0006281">
    <property type="term" value="P:DNA repair"/>
    <property type="evidence" value="ECO:0007669"/>
    <property type="project" value="TreeGrafter"/>
</dbReference>
<evidence type="ECO:0000256" key="1">
    <source>
        <dbReference type="ARBA" id="ARBA00007234"/>
    </source>
</evidence>
<dbReference type="Pfam" id="PF20175">
    <property type="entry name" value="Tra1_central"/>
    <property type="match status" value="1"/>
</dbReference>
<evidence type="ECO:0000256" key="2">
    <source>
        <dbReference type="SAM" id="MobiDB-lite"/>
    </source>
</evidence>
<feature type="non-terminal residue" evidence="6">
    <location>
        <position position="1"/>
    </location>
</feature>
<dbReference type="Gene3D" id="1.25.10.10">
    <property type="entry name" value="Leucine-rich Repeat Variant"/>
    <property type="match status" value="1"/>
</dbReference>
<proteinExistence type="evidence at transcript level"/>
<dbReference type="InterPro" id="IPR011989">
    <property type="entry name" value="ARM-like"/>
</dbReference>
<dbReference type="InterPro" id="IPR014009">
    <property type="entry name" value="PIK_FAT"/>
</dbReference>
<dbReference type="InterPro" id="IPR050517">
    <property type="entry name" value="DDR_Repair_Kinase"/>
</dbReference>
<feature type="region of interest" description="Disordered" evidence="2">
    <location>
        <begin position="2016"/>
        <end position="2053"/>
    </location>
</feature>
<dbReference type="CDD" id="cd05163">
    <property type="entry name" value="PIKK_TRRAP"/>
    <property type="match status" value="1"/>
</dbReference>
<dbReference type="InterPro" id="IPR000403">
    <property type="entry name" value="PI3/4_kinase_cat_dom"/>
</dbReference>
<dbReference type="SUPFAM" id="SSF56112">
    <property type="entry name" value="Protein kinase-like (PK-like)"/>
    <property type="match status" value="1"/>
</dbReference>
<sequence length="3838" mass="439959">QFDSRLCISFYLTNNYKVNENIFLSIMAQNEFNTFRSYVNILSDPSAKEEIKFKAAQELSEHFELIVQSPSYPAFLELALKVFIRILQDGEPQFIQENSSQHIRKLMLEMIHRLPISENLRQHVKPIISVMLKILRTDNEENVLVSLRIIIELHKHFRPSFNPEVQHFLLYVKDIYTELPNHMSKIFEQKQQPMRVKDLKELNIEHLLSITYAPRTIHVENLQDSSPQVFNLLPKGVLSLRVLQELPIIVVLMYQIYKTAVHQEVSEFIPLIMTTINLQPSAQQRNSTDLNKEIFVDFMGAQVKTLSFLAYIVRIFQDLIITHSASVTNGMLSLMDLCPKEAAHLRKELLIAARHIFATDLRQKFVPIIEKLFNEDLLIGKGVTLESIRPLAYSTLADLAHHVRQSLSLDVLEKAVNLFSKNVHDESLATGIQTMSCKLLLNLVDCIRQHSELDAVKARNILVSLLKVFAYKFKTIAKILLPPIFDKWKNQSSTQTAHLSPGSTNVSNNNGYEFKDGVGDNGLTEPIKSNVTGSYLICPANIVEYRGLVKTLVGGAKTITWGFISSKPVYAEVVKTNQEKLFDSNELRIYIDLVYWAMEALDIYTISTANNNNQQRTSNQGPRTKEEKEVLEHFSGIFLMMHPQNFQEVFATTIDFMVNRIAKNSSLQVVANSFLANPTTSPLFATVLVEYLLGKMDEMGGPDIERSTLYLRLFKLVFGSVSLFPVENEQMLRPHLHNIVNRSMELALTAENPYNYFLLLRALFRSIGGGSHDLLYQEFLPLLPNLLEGLNRLQSGFHKQHMKDLFVELCLTVPVRLSSLLPYLPMLMDPLVSALNGSTTLISQGLRTLELCVDNLQPDFLYDHIQPVRASLMQALWRTLRNQDNAALVAFRVLGKLGGGNRKMMTEPQTLQFRENDALPTAVITYFQDHEKPIDFPVEKAIEAALTALSFKTTDDFYRRQSWEAIRCFLAASINLDDDKYTLQKLFTHNSFTEGNIMVTPIIQNKFEEDNSRKTHQVALTGMLVASAIKELRESVFPVMVAVVRHYTMVAIAQEAGPFPYKHYHSSQGVDPLVLIDALAICMAHEEKELCKPGHLCMELILETASTIMGSKDRACRLPLIQYLVEKMTALCYERPWYAKVGGCKAIQFLYQHVSLKSLYQHLFTFLKAFLFVLMDLESEVSSGAIDVAKTNLRNMLKICMVPLENENNNEELITFQNKAMYEIVHELVRQVTSSNALVREEAMSSLNFIAQLQKKTVYEIMDPHKEVLADIIPPKKHLLRHQPANAQIGLMEGNTFCTTLEPRLFTINLTNNYHRLFFHELLTLSEAEDATLNKLDCYKNVANLLPLRKSALKALAACHYITDTQCKEKIINILFKVMESNKEELQEAAFNCTKVFISGIHIDKEKVHAGMRPLLLTLGDHRNLSLTATKRLSYFTQLFPQMFNEKLSEQILQHCQKILEMSISTHKSSTNQGGNFFTITKRDEYEQKVVTLIEMFHQITAASPKYIDSLCQLVLKTEKSLMIESSSPYREPLIKFLLRFPSETVDLFISDVVIANAQWNRFFLYLLNHKCGQPFRTVIKTQKCNVLVKIINGAMSSNSQGDQLQKYEALHQAVLLVYTLMENDDQWIPTQTDIVLALKKLWETSLYSTCKDNVTCDLWHLVGMILLKYFSHNTNDIDLLFQLLRSLCLHFIPDFHFLREFLQNTVAQSYTVDWKRKAFFHFVDKFNGTTLSEDLKAKIITSLLIPCFVVSFDKREGNKLIGAPPTSYADDDNNVVSVFISKVFDPDKPYANEDAVRIALLQFACLLVERASQHIHDGDANNKRQGNKLRRLMTFAWPCLLSKSSVDPTARYHGHLLLAHIIARLAIHKKIVLQVFLSLLKGHALEARPVVRQALDVLTPAMPLRMEDGNTMLTHWTKKIIVEEGHLMQQLFHILQLIVRHYKVYYPVRHHLVQHLINYMQRLGFPPTASLEHRKLAVDIADVIIKWEAQRIKDDEKDIKLEDGSVESVGITACDGANKRSSDEGNVQRKKANTNDSSRNQISQSTSGIAQSQKIDDGYRSIEKNHCDTVLNFLIRLACQVNDNQPAVISPGEGLSRKCVILLKSAMQNKWPQPFELKLNWLDKVFMTIETPTPNLSNICTGLDFVTFLTTILPADQLLLTIRPLQRGLSSCIIHQNTRIVRLMNAFLTRLMSIFPPDINHKHEDLDVLYSGISKMISENLTLYEKSPQPNPPSVYGTLMILKACSANNPSYIDKLMLQFIRVLNRLTKDHLNTQNTGQPVTSNADNVELLVLSLELIKNRIIIMGVEVRKLFIGNILVNLIEKSLDVNVLKSIIQMLDEWIKAKEQNPIMQIPSIREKSILLVKLMQYLEKKFSDIKNLNIQFLEIVNYIYRDDYYKQTELTAKLEGAFLTGLRCQDPQIRAKFFEILDASMRRRLHDRLLYVICSQAWDSIGLHYWIKQCIELLVLTTNTMTQIQNSNETHKVPSIKSVINLAEGQDKSSFVIYTSSQSDSFDSTQVEDKEDIFDNDLEANWSVNRHNENDKDYPKRKLQLLINKQIEFLEANRKINTEQLIIAIAQLCHMDIQLAENVWLIIFPRIWSIFDEEQQHLIARELVPFLSSGSNVIQKDCFPSALNTFVESLMHCEPPIYIPPYLMTYLGKAHNLWHRMTLVLEELHHGTRKISLDNSDLDQSEPFSVTKKNLIYDSLSQMYATMHEEDLWAGLWLKYAHYPETNIAIAYEQMGFFEEAQGAYDLAMSKFKHDQANGLINTDVNSELLLWESHWIRCAKELNQWDILLDYAQTNKEKNMFLILESAWRVPDWNLMKTAISKTEQSFAKQFGYKIHLYKGFLSILHQEDRQLLNVERHIENASASCMKEWRKLPSIVSHIHLQYLQAAQQIMELHEASTIHQGLIQSRNNSIHDMKAIVKTWRNRLPVIADDLSHWSDVFTWRQHHYQIITQHLEQQSDQTNTMLGVHASAQAIIYFGKIARKHNLTGVCQETLSRIYTIPSVPIVDCFQKIRQQVKCYLQMAASSGKSELNEALEVIESTNLKYFTGDMNAEFYALKGLLLAQIGRSEEAGKAFSAAVQLHDGLTKAWAMWGDYMEQMFLKDRQMVLAVSAITCYLHACRHQNECKTRKYLAKVLWFLSYDNANGSLMSTLEKYVVGVPPSYWLPWIPQLLCCLVQYESNVILNLLSHVGRLYPQAVYFPIRTLYLTLKIEQREKHKTAEQAGFIGKLQNTAQDNQNSGQTLNAQATSGSTVNPIKATPSMWRCSKVMHVQREIHPTILSSLEGIVDQMVWFRESWTEEVLRQLRQGLIKCYAIAFENRSAVNEATITPHTLHFVKKLGSTFGIGIENIPGSVATSTSNSAASESIARRAQVTFQDPVFQKMKEQFTNDFDFSKPGAMKLHNLISKLKTWIKALEAKVKKLPTSFLIEDKCRFLSNFSQKTAEVELPGELLLPSSSHYHIRIARFMPRVEIVQKNNTAARRLYIRGTNGKIYPYLVVIDTGLGDARREERVLQLMRMLNYYLEKQKETARRFLNMTVPRVVPISPQMRLAEDNPTSISLKEIYKKCCMKLKIDHDLPIVKYYDRLSEVQSRGTQTTHTVLCDIFCEVQTTMIQSTLFKKWALNRFLSSTDFWQFRKMLTLQLALAFLCEHALHLTRLNADMMYIHQDSGLMNVSYYKFDINDEKEELDSNRPVPFRLTPNIAEFVTNIGITGPMSAAMVATARCFVQPNYKLCSILKTILRDEIIAVQKKRIRDNKLVEPIADSAIDMNAMDNTISLVNKAVAVIMSRLNAISYFDNTESKKVSILIQSAINPDNLCRMDPAWHPWL</sequence>
<dbReference type="SUPFAM" id="SSF48371">
    <property type="entry name" value="ARM repeat"/>
    <property type="match status" value="2"/>
</dbReference>
<dbReference type="GO" id="GO:0000124">
    <property type="term" value="C:SAGA complex"/>
    <property type="evidence" value="ECO:0007669"/>
    <property type="project" value="TreeGrafter"/>
</dbReference>
<feature type="domain" description="FATC" evidence="5">
    <location>
        <begin position="3806"/>
        <end position="3838"/>
    </location>
</feature>
<dbReference type="GO" id="GO:0006355">
    <property type="term" value="P:regulation of DNA-templated transcription"/>
    <property type="evidence" value="ECO:0007669"/>
    <property type="project" value="TreeGrafter"/>
</dbReference>
<dbReference type="GO" id="GO:0035267">
    <property type="term" value="C:NuA4 histone acetyltransferase complex"/>
    <property type="evidence" value="ECO:0007669"/>
    <property type="project" value="TreeGrafter"/>
</dbReference>
<evidence type="ECO:0000259" key="4">
    <source>
        <dbReference type="PROSITE" id="PS51189"/>
    </source>
</evidence>
<feature type="domain" description="PI3K/PI4K catalytic" evidence="3">
    <location>
        <begin position="3477"/>
        <end position="3801"/>
    </location>
</feature>
<gene>
    <name evidence="6" type="primary">TRA1</name>
</gene>
<feature type="compositionally biased region" description="Basic and acidic residues" evidence="2">
    <location>
        <begin position="2018"/>
        <end position="2028"/>
    </location>
</feature>
<evidence type="ECO:0000259" key="3">
    <source>
        <dbReference type="PROSITE" id="PS50290"/>
    </source>
</evidence>
<dbReference type="InterPro" id="IPR016024">
    <property type="entry name" value="ARM-type_fold"/>
</dbReference>
<dbReference type="EMBL" id="GAMC01002314">
    <property type="protein sequence ID" value="JAC04242.1"/>
    <property type="molecule type" value="mRNA"/>
</dbReference>
<reference evidence="6" key="1">
    <citation type="submission" date="2013-07" db="EMBL/GenBank/DDBJ databases">
        <authorList>
            <person name="Geib S."/>
        </authorList>
    </citation>
    <scope>NUCLEOTIDE SEQUENCE</scope>
</reference>
<dbReference type="SMART" id="SM01343">
    <property type="entry name" value="FATC"/>
    <property type="match status" value="1"/>
</dbReference>
<dbReference type="Pfam" id="PF02260">
    <property type="entry name" value="FATC"/>
    <property type="match status" value="1"/>
</dbReference>
<dbReference type="InterPro" id="IPR046807">
    <property type="entry name" value="Tra1_central"/>
</dbReference>
<name>W8C9B1_CERCA</name>
<dbReference type="Pfam" id="PF00454">
    <property type="entry name" value="PI3_PI4_kinase"/>
    <property type="match status" value="1"/>
</dbReference>
<feature type="domain" description="FAT" evidence="4">
    <location>
        <begin position="2656"/>
        <end position="3218"/>
    </location>
</feature>
<dbReference type="PROSITE" id="PS51190">
    <property type="entry name" value="FATC"/>
    <property type="match status" value="1"/>
</dbReference>
<dbReference type="PANTHER" id="PTHR11139">
    <property type="entry name" value="ATAXIA TELANGIECTASIA MUTATED ATM -RELATED"/>
    <property type="match status" value="1"/>
</dbReference>
<dbReference type="InterPro" id="IPR011009">
    <property type="entry name" value="Kinase-like_dom_sf"/>
</dbReference>